<dbReference type="GeneID" id="14894168"/>
<name>A0A0A1UHE3_ENTIV</name>
<proteinExistence type="predicted"/>
<dbReference type="VEuPathDB" id="AmoebaDB:EIN_429380"/>
<gene>
    <name evidence="1" type="ORF">EIN_429380</name>
</gene>
<evidence type="ECO:0008006" key="3">
    <source>
        <dbReference type="Google" id="ProtNLM"/>
    </source>
</evidence>
<protein>
    <recommendedName>
        <fullName evidence="3">F-box domain-containing protein</fullName>
    </recommendedName>
</protein>
<keyword evidence="2" id="KW-1185">Reference proteome</keyword>
<reference evidence="1 2" key="1">
    <citation type="submission" date="2012-10" db="EMBL/GenBank/DDBJ databases">
        <authorList>
            <person name="Zafar N."/>
            <person name="Inman J."/>
            <person name="Hall N."/>
            <person name="Lorenzi H."/>
            <person name="Caler E."/>
        </authorList>
    </citation>
    <scope>NUCLEOTIDE SEQUENCE [LARGE SCALE GENOMIC DNA]</scope>
    <source>
        <strain evidence="1 2">IP1</strain>
    </source>
</reference>
<dbReference type="Proteomes" id="UP000014680">
    <property type="component" value="Unassembled WGS sequence"/>
</dbReference>
<evidence type="ECO:0000313" key="2">
    <source>
        <dbReference type="Proteomes" id="UP000014680"/>
    </source>
</evidence>
<dbReference type="KEGG" id="eiv:EIN_429380"/>
<evidence type="ECO:0000313" key="1">
    <source>
        <dbReference type="EMBL" id="ELP95172.1"/>
    </source>
</evidence>
<dbReference type="RefSeq" id="XP_004261943.1">
    <property type="nucleotide sequence ID" value="XM_004261895.1"/>
</dbReference>
<organism evidence="1 2">
    <name type="scientific">Entamoeba invadens IP1</name>
    <dbReference type="NCBI Taxonomy" id="370355"/>
    <lineage>
        <taxon>Eukaryota</taxon>
        <taxon>Amoebozoa</taxon>
        <taxon>Evosea</taxon>
        <taxon>Archamoebae</taxon>
        <taxon>Mastigamoebida</taxon>
        <taxon>Entamoebidae</taxon>
        <taxon>Entamoeba</taxon>
    </lineage>
</organism>
<accession>A0A0A1UHE3</accession>
<dbReference type="EMBL" id="KB206168">
    <property type="protein sequence ID" value="ELP95172.1"/>
    <property type="molecule type" value="Genomic_DNA"/>
</dbReference>
<dbReference type="AlphaFoldDB" id="A0A0A1UHE3"/>
<sequence>MLIRLEPFYMMNVILYIQPSDIKSFEFVSTKCHTAIEMMHTNPVTTTEVAVTSLLKVFPKLHTLQITSEALLKVTKETLQNINKIQLVDRDFFIAGDFLEKMVFSTHLPLKEDIYPYLRNLTIPSSSLVDFKMNADKYPNLQILKVLFREVREVKKVSQVLLSVITLLRFKVVISMDFVINTINGNVPKSPPITLYYPNKQIKTVKVSPPKDLAVPTAPPPVIPNPKIVYNYCYI</sequence>